<feature type="domain" description="Smf/DprA SLOG" evidence="2">
    <location>
        <begin position="81"/>
        <end position="290"/>
    </location>
</feature>
<dbReference type="PANTHER" id="PTHR43022:SF1">
    <property type="entry name" value="PROTEIN SMF"/>
    <property type="match status" value="1"/>
</dbReference>
<sequence length="365" mass="39721">MNRMDSKYILALNTDLRIGGQTIKKIGAAFDGDFERAWRAEGGLLTKRLGEKIAEIIIEARDKVDPDREIEKINKLNLGYTTIYDKSYPPLLAEIHDAPAVLYIKGDAETLKLPSLAVVGSRKYSNYGVRATKKLVSEILRLSNLTIISGLALGIDSIAHRTALDHQGITVGVLACGLDSVYPVSNKNLADDIVKSGGAIISEQAPGTMALKHLFPARNRIIAGLSLGTLVTEAAKESGALITAYAALDYNREVFAVPGNIDSPFSDGANELIKKGARSVTQVSDILEELNIESKKAEQLAKEILPESEEEGEILKLFESEQEIPADIIVKECKLNIVKVNSCLTMMEMKGILENVGGGRYRKKL</sequence>
<gene>
    <name evidence="3" type="ORF">A2215_01795</name>
</gene>
<dbReference type="EMBL" id="MEZY01000038">
    <property type="protein sequence ID" value="OGD63172.1"/>
    <property type="molecule type" value="Genomic_DNA"/>
</dbReference>
<dbReference type="NCBIfam" id="TIGR00732">
    <property type="entry name" value="dprA"/>
    <property type="match status" value="1"/>
</dbReference>
<dbReference type="Gene3D" id="3.40.50.450">
    <property type="match status" value="1"/>
</dbReference>
<dbReference type="Proteomes" id="UP000178583">
    <property type="component" value="Unassembled WGS sequence"/>
</dbReference>
<dbReference type="Gene3D" id="1.10.10.10">
    <property type="entry name" value="Winged helix-like DNA-binding domain superfamily/Winged helix DNA-binding domain"/>
    <property type="match status" value="1"/>
</dbReference>
<dbReference type="InterPro" id="IPR057666">
    <property type="entry name" value="DrpA_SLOG"/>
</dbReference>
<evidence type="ECO:0000256" key="1">
    <source>
        <dbReference type="ARBA" id="ARBA00006525"/>
    </source>
</evidence>
<name>A0A1F5E6Z8_9BACT</name>
<dbReference type="PANTHER" id="PTHR43022">
    <property type="entry name" value="PROTEIN SMF"/>
    <property type="match status" value="1"/>
</dbReference>
<comment type="similarity">
    <text evidence="1">Belongs to the DprA/Smf family.</text>
</comment>
<reference evidence="3 4" key="1">
    <citation type="journal article" date="2016" name="Nat. Commun.">
        <title>Thousands of microbial genomes shed light on interconnected biogeochemical processes in an aquifer system.</title>
        <authorList>
            <person name="Anantharaman K."/>
            <person name="Brown C.T."/>
            <person name="Hug L.A."/>
            <person name="Sharon I."/>
            <person name="Castelle C.J."/>
            <person name="Probst A.J."/>
            <person name="Thomas B.C."/>
            <person name="Singh A."/>
            <person name="Wilkins M.J."/>
            <person name="Karaoz U."/>
            <person name="Brodie E.L."/>
            <person name="Williams K.H."/>
            <person name="Hubbard S.S."/>
            <person name="Banfield J.F."/>
        </authorList>
    </citation>
    <scope>NUCLEOTIDE SEQUENCE [LARGE SCALE GENOMIC DNA]</scope>
</reference>
<proteinExistence type="inferred from homology"/>
<comment type="caution">
    <text evidence="3">The sequence shown here is derived from an EMBL/GenBank/DDBJ whole genome shotgun (WGS) entry which is preliminary data.</text>
</comment>
<organism evidence="3 4">
    <name type="scientific">Candidatus Berkelbacteria bacterium RIFOXYA2_FULL_43_10</name>
    <dbReference type="NCBI Taxonomy" id="1797472"/>
    <lineage>
        <taxon>Bacteria</taxon>
        <taxon>Candidatus Berkelbacteria</taxon>
    </lineage>
</organism>
<evidence type="ECO:0000313" key="4">
    <source>
        <dbReference type="Proteomes" id="UP000178583"/>
    </source>
</evidence>
<dbReference type="STRING" id="1797472.A2215_01795"/>
<dbReference type="AlphaFoldDB" id="A0A1F5E6Z8"/>
<dbReference type="SUPFAM" id="SSF102405">
    <property type="entry name" value="MCP/YpsA-like"/>
    <property type="match status" value="1"/>
</dbReference>
<dbReference type="GO" id="GO:0009294">
    <property type="term" value="P:DNA-mediated transformation"/>
    <property type="evidence" value="ECO:0007669"/>
    <property type="project" value="InterPro"/>
</dbReference>
<evidence type="ECO:0000313" key="3">
    <source>
        <dbReference type="EMBL" id="OGD63172.1"/>
    </source>
</evidence>
<dbReference type="InterPro" id="IPR003488">
    <property type="entry name" value="DprA"/>
</dbReference>
<evidence type="ECO:0000259" key="2">
    <source>
        <dbReference type="Pfam" id="PF02481"/>
    </source>
</evidence>
<protein>
    <submittedName>
        <fullName evidence="3">DNA protecting protein DprA</fullName>
    </submittedName>
</protein>
<dbReference type="InterPro" id="IPR036388">
    <property type="entry name" value="WH-like_DNA-bd_sf"/>
</dbReference>
<dbReference type="Pfam" id="PF02481">
    <property type="entry name" value="DNA_processg_A"/>
    <property type="match status" value="1"/>
</dbReference>
<accession>A0A1F5E6Z8</accession>